<proteinExistence type="predicted"/>
<evidence type="ECO:0000313" key="2">
    <source>
        <dbReference type="EMBL" id="KAK3276402.1"/>
    </source>
</evidence>
<evidence type="ECO:0000313" key="3">
    <source>
        <dbReference type="Proteomes" id="UP001190700"/>
    </source>
</evidence>
<dbReference type="Proteomes" id="UP001190700">
    <property type="component" value="Unassembled WGS sequence"/>
</dbReference>
<feature type="region of interest" description="Disordered" evidence="1">
    <location>
        <begin position="18"/>
        <end position="85"/>
    </location>
</feature>
<dbReference type="EMBL" id="LGRX02006575">
    <property type="protein sequence ID" value="KAK3276402.1"/>
    <property type="molecule type" value="Genomic_DNA"/>
</dbReference>
<name>A0AAE0GEA2_9CHLO</name>
<dbReference type="AlphaFoldDB" id="A0AAE0GEA2"/>
<comment type="caution">
    <text evidence="2">The sequence shown here is derived from an EMBL/GenBank/DDBJ whole genome shotgun (WGS) entry which is preliminary data.</text>
</comment>
<reference evidence="2 3" key="1">
    <citation type="journal article" date="2015" name="Genome Biol. Evol.">
        <title>Comparative Genomics of a Bacterivorous Green Alga Reveals Evolutionary Causalities and Consequences of Phago-Mixotrophic Mode of Nutrition.</title>
        <authorList>
            <person name="Burns J.A."/>
            <person name="Paasch A."/>
            <person name="Narechania A."/>
            <person name="Kim E."/>
        </authorList>
    </citation>
    <scope>NUCLEOTIDE SEQUENCE [LARGE SCALE GENOMIC DNA]</scope>
    <source>
        <strain evidence="2 3">PLY_AMNH</strain>
    </source>
</reference>
<keyword evidence="3" id="KW-1185">Reference proteome</keyword>
<sequence length="251" mass="26936">MIEELVDGEWIEISAREAFETSGPRPYQKLPRRVVTASRRRLSEETAEGTEITLDTYPPDSNTTSDVGSDSDSDEVDDESFENTNSAYEAQSNDAELLNGGADSVLKSIYSGDMESTLGIPPPSPPPEPVTVYQTPRRMELVDTSSTLQSGIFAAPFQVRILDGLATECLNLLVSEPVQVNITVSSPAGVSVTGGSALVVEGRASFSGFSLSVPTNYWSTKNLRSGMTVHLRIVVAVEQSQDTISLVGSIL</sequence>
<feature type="compositionally biased region" description="Acidic residues" evidence="1">
    <location>
        <begin position="69"/>
        <end position="81"/>
    </location>
</feature>
<accession>A0AAE0GEA2</accession>
<evidence type="ECO:0000256" key="1">
    <source>
        <dbReference type="SAM" id="MobiDB-lite"/>
    </source>
</evidence>
<gene>
    <name evidence="2" type="ORF">CYMTET_15513</name>
</gene>
<protein>
    <submittedName>
        <fullName evidence="2">Uncharacterized protein</fullName>
    </submittedName>
</protein>
<organism evidence="2 3">
    <name type="scientific">Cymbomonas tetramitiformis</name>
    <dbReference type="NCBI Taxonomy" id="36881"/>
    <lineage>
        <taxon>Eukaryota</taxon>
        <taxon>Viridiplantae</taxon>
        <taxon>Chlorophyta</taxon>
        <taxon>Pyramimonadophyceae</taxon>
        <taxon>Pyramimonadales</taxon>
        <taxon>Pyramimonadaceae</taxon>
        <taxon>Cymbomonas</taxon>
    </lineage>
</organism>